<evidence type="ECO:0000259" key="8">
    <source>
        <dbReference type="PROSITE" id="PS50939"/>
    </source>
</evidence>
<dbReference type="InterPro" id="IPR006593">
    <property type="entry name" value="Cyt_b561/ferric_Rdtase_TM"/>
</dbReference>
<organism evidence="9 10">
    <name type="scientific">Symbiodinium necroappetens</name>
    <dbReference type="NCBI Taxonomy" id="1628268"/>
    <lineage>
        <taxon>Eukaryota</taxon>
        <taxon>Sar</taxon>
        <taxon>Alveolata</taxon>
        <taxon>Dinophyceae</taxon>
        <taxon>Suessiales</taxon>
        <taxon>Symbiodiniaceae</taxon>
        <taxon>Symbiodinium</taxon>
    </lineage>
</organism>
<dbReference type="SMART" id="SM00665">
    <property type="entry name" value="B561"/>
    <property type="match status" value="1"/>
</dbReference>
<evidence type="ECO:0000256" key="7">
    <source>
        <dbReference type="SAM" id="Phobius"/>
    </source>
</evidence>
<dbReference type="PANTHER" id="PTHR47281:SF1">
    <property type="entry name" value="OS09G0557700 PROTEIN"/>
    <property type="match status" value="1"/>
</dbReference>
<name>A0A812P453_9DINO</name>
<dbReference type="GO" id="GO:0016020">
    <property type="term" value="C:membrane"/>
    <property type="evidence" value="ECO:0007669"/>
    <property type="project" value="UniProtKB-SubCell"/>
</dbReference>
<sequence length="449" mass="46907">MVIKSQGAFGQMGIANVGATTGATCAISTNIPGTGFVQGQDYEVTVSSTTALGQKLAASSGSFGGSETVDENSKVTSHVYTWTAPSCGSASFRALCGAGGYIDEVWYADEVSSTEAAGITCTTTGSSSDATTTPAGSGLELTAGMSMTAEVLDDTDIRIEVRSSMNTWIGLGFVQGDSVSMINADAFVCSGGEVLRYWITAKSTPTSGVSVPGSSCSTVSGQVTMEFTRKLEADSANEVAVTPGTSQTIIFAHGEEGSTTMSYHFGNRGGLIVDFAETSSAVVAKATAPASLWLHLIFMAIGWGALLPWGVALANRTRNVTGAPPGSWFKLHKRIQVVGWAVQLVGFCMAVWYVQALQFTSAHHVIGFVAVVLGTMQPFNAILRKLCAHPHPGDSKTAGRLLFEIVHKGSGLGQRFGDPRPVELLQMSTAFRNRVSMSYPCVAQSAATL</sequence>
<dbReference type="Gene3D" id="1.20.120.1770">
    <property type="match status" value="1"/>
</dbReference>
<dbReference type="PANTHER" id="PTHR47281">
    <property type="entry name" value="OS09G0557700 PROTEIN"/>
    <property type="match status" value="1"/>
</dbReference>
<dbReference type="InterPro" id="IPR005018">
    <property type="entry name" value="DOMON_domain"/>
</dbReference>
<dbReference type="Pfam" id="PF03351">
    <property type="entry name" value="DOMON"/>
    <property type="match status" value="1"/>
</dbReference>
<comment type="caution">
    <text evidence="9">The sequence shown here is derived from an EMBL/GenBank/DDBJ whole genome shotgun (WGS) entry which is preliminary data.</text>
</comment>
<keyword evidence="2" id="KW-0813">Transport</keyword>
<comment type="subcellular location">
    <subcellularLocation>
        <location evidence="1">Membrane</location>
    </subcellularLocation>
</comment>
<feature type="domain" description="Cytochrome b561" evidence="8">
    <location>
        <begin position="259"/>
        <end position="449"/>
    </location>
</feature>
<keyword evidence="3 7" id="KW-0812">Transmembrane</keyword>
<accession>A0A812P453</accession>
<feature type="transmembrane region" description="Helical" evidence="7">
    <location>
        <begin position="361"/>
        <end position="383"/>
    </location>
</feature>
<feature type="transmembrane region" description="Helical" evidence="7">
    <location>
        <begin position="292"/>
        <end position="314"/>
    </location>
</feature>
<evidence type="ECO:0000256" key="6">
    <source>
        <dbReference type="ARBA" id="ARBA00023136"/>
    </source>
</evidence>
<evidence type="ECO:0000256" key="4">
    <source>
        <dbReference type="ARBA" id="ARBA00022982"/>
    </source>
</evidence>
<keyword evidence="5 7" id="KW-1133">Transmembrane helix</keyword>
<dbReference type="PROSITE" id="PS50939">
    <property type="entry name" value="CYTOCHROME_B561"/>
    <property type="match status" value="1"/>
</dbReference>
<dbReference type="Proteomes" id="UP000601435">
    <property type="component" value="Unassembled WGS sequence"/>
</dbReference>
<dbReference type="SMART" id="SM00664">
    <property type="entry name" value="DoH"/>
    <property type="match status" value="1"/>
</dbReference>
<dbReference type="InterPro" id="IPR045266">
    <property type="entry name" value="DOH_DOMON"/>
</dbReference>
<evidence type="ECO:0000313" key="10">
    <source>
        <dbReference type="Proteomes" id="UP000601435"/>
    </source>
</evidence>
<keyword evidence="4" id="KW-0249">Electron transport</keyword>
<dbReference type="AlphaFoldDB" id="A0A812P453"/>
<evidence type="ECO:0000256" key="2">
    <source>
        <dbReference type="ARBA" id="ARBA00022448"/>
    </source>
</evidence>
<dbReference type="EMBL" id="CAJNJA010013267">
    <property type="protein sequence ID" value="CAE7317089.1"/>
    <property type="molecule type" value="Genomic_DNA"/>
</dbReference>
<evidence type="ECO:0000313" key="9">
    <source>
        <dbReference type="EMBL" id="CAE7317089.1"/>
    </source>
</evidence>
<dbReference type="CDD" id="cd08760">
    <property type="entry name" value="Cyt_b561_FRRS1_like"/>
    <property type="match status" value="1"/>
</dbReference>
<gene>
    <name evidence="9" type="ORF">SNEC2469_LOCUS7918</name>
</gene>
<evidence type="ECO:0000256" key="1">
    <source>
        <dbReference type="ARBA" id="ARBA00004370"/>
    </source>
</evidence>
<feature type="transmembrane region" description="Helical" evidence="7">
    <location>
        <begin position="335"/>
        <end position="355"/>
    </location>
</feature>
<evidence type="ECO:0000256" key="5">
    <source>
        <dbReference type="ARBA" id="ARBA00022989"/>
    </source>
</evidence>
<dbReference type="CDD" id="cd09631">
    <property type="entry name" value="DOMON_DOH"/>
    <property type="match status" value="1"/>
</dbReference>
<evidence type="ECO:0000256" key="3">
    <source>
        <dbReference type="ARBA" id="ARBA00022692"/>
    </source>
</evidence>
<keyword evidence="10" id="KW-1185">Reference proteome</keyword>
<protein>
    <recommendedName>
        <fullName evidence="8">Cytochrome b561 domain-containing protein</fullName>
    </recommendedName>
</protein>
<keyword evidence="6 7" id="KW-0472">Membrane</keyword>
<dbReference type="InterPro" id="IPR045879">
    <property type="entry name" value="B561A"/>
</dbReference>
<reference evidence="9" key="1">
    <citation type="submission" date="2021-02" db="EMBL/GenBank/DDBJ databases">
        <authorList>
            <person name="Dougan E. K."/>
            <person name="Rhodes N."/>
            <person name="Thang M."/>
            <person name="Chan C."/>
        </authorList>
    </citation>
    <scope>NUCLEOTIDE SEQUENCE</scope>
</reference>
<dbReference type="OrthoDB" id="2419613at2759"/>
<proteinExistence type="predicted"/>